<dbReference type="EMBL" id="LAZR01042660">
    <property type="protein sequence ID" value="KKL08991.1"/>
    <property type="molecule type" value="Genomic_DNA"/>
</dbReference>
<sequence>TWEMDGVSGDEYSAAAPLYVVDNPLVSSVRALVVGLTLEGVFDRMARHGAESSYYPDDTDTQTVKALIDAIADTTLDESRPYGNYSAVTTVWDSEDSLVDTFMPKDLFSINLNATRADRIKFLLAFTGMKMRVEADGKLHFFDPTISGASFDYEYALLVSGEHTFLDKEVRNRFVDPNKVIVKTRESHLTPYSGSATSATSFALEPAIKTIEGRFASDAQCAAIAAAIIEAGELDAQRGAGKFTMNCGQEAWDWVKITDRRQSDSVTGNVRAIRRRCRIGGQSPPVYEMSFSFGKEARGPSASALLAQIPQEVSLGVQIDPTAFVTWAFWEELRLALDDAFISLNLDIFGMRTQILALHARLQGAEDTLIEWRNNVTFRTVAVTDDLTIPSKES</sequence>
<gene>
    <name evidence="1" type="ORF">LCGC14_2570320</name>
</gene>
<reference evidence="1" key="1">
    <citation type="journal article" date="2015" name="Nature">
        <title>Complex archaea that bridge the gap between prokaryotes and eukaryotes.</title>
        <authorList>
            <person name="Spang A."/>
            <person name="Saw J.H."/>
            <person name="Jorgensen S.L."/>
            <person name="Zaremba-Niedzwiedzka K."/>
            <person name="Martijn J."/>
            <person name="Lind A.E."/>
            <person name="van Eijk R."/>
            <person name="Schleper C."/>
            <person name="Guy L."/>
            <person name="Ettema T.J."/>
        </authorList>
    </citation>
    <scope>NUCLEOTIDE SEQUENCE</scope>
</reference>
<accession>A0A0F9CTJ0</accession>
<dbReference type="AlphaFoldDB" id="A0A0F9CTJ0"/>
<protein>
    <submittedName>
        <fullName evidence="1">Uncharacterized protein</fullName>
    </submittedName>
</protein>
<name>A0A0F9CTJ0_9ZZZZ</name>
<evidence type="ECO:0000313" key="1">
    <source>
        <dbReference type="EMBL" id="KKL08991.1"/>
    </source>
</evidence>
<organism evidence="1">
    <name type="scientific">marine sediment metagenome</name>
    <dbReference type="NCBI Taxonomy" id="412755"/>
    <lineage>
        <taxon>unclassified sequences</taxon>
        <taxon>metagenomes</taxon>
        <taxon>ecological metagenomes</taxon>
    </lineage>
</organism>
<feature type="non-terminal residue" evidence="1">
    <location>
        <position position="1"/>
    </location>
</feature>
<comment type="caution">
    <text evidence="1">The sequence shown here is derived from an EMBL/GenBank/DDBJ whole genome shotgun (WGS) entry which is preliminary data.</text>
</comment>
<proteinExistence type="predicted"/>